<sequence length="283" mass="30853">MSRKAFHSLSSVLAGSSSLGLDRLAPLTGVDLANVRLALSSSSQKLPVGSPSSEPPLSPSATRHAAVLLGLCNMDERGPGLILTVRSLNMRTHPGEISFPGGHQDPGTDQSLLGTALREAHEEIGLIPSQLEYLGSLEPLVSNSGPTLVWPFVVFVHSLEPASKSARVVGSTPMIPRPMSKLTLEPLRSPGLDDLHGKHQLAEVELVFQISLTALLEPDRQRSSYFRNDPGRPYIEWNVQPEISSVRNTTRMQLPEHSSNSSYKLWGLTGWLVHSFLQRIRLL</sequence>
<dbReference type="STRING" id="200324.A0A2N5SW48"/>
<evidence type="ECO:0000313" key="9">
    <source>
        <dbReference type="Proteomes" id="UP000235388"/>
    </source>
</evidence>
<evidence type="ECO:0000256" key="4">
    <source>
        <dbReference type="ARBA" id="ARBA00022801"/>
    </source>
</evidence>
<dbReference type="GO" id="GO:0010945">
    <property type="term" value="F:coenzyme A diphosphatase activity"/>
    <property type="evidence" value="ECO:0007669"/>
    <property type="project" value="InterPro"/>
</dbReference>
<evidence type="ECO:0000256" key="1">
    <source>
        <dbReference type="ARBA" id="ARBA00001936"/>
    </source>
</evidence>
<dbReference type="GO" id="GO:0015938">
    <property type="term" value="P:coenzyme A catabolic process"/>
    <property type="evidence" value="ECO:0007669"/>
    <property type="project" value="TreeGrafter"/>
</dbReference>
<dbReference type="AlphaFoldDB" id="A0A2N5SW48"/>
<dbReference type="SUPFAM" id="SSF55811">
    <property type="entry name" value="Nudix"/>
    <property type="match status" value="1"/>
</dbReference>
<protein>
    <recommendedName>
        <fullName evidence="7">Nudix hydrolase domain-containing protein</fullName>
    </recommendedName>
</protein>
<comment type="cofactor">
    <cofactor evidence="1">
        <name>Mn(2+)</name>
        <dbReference type="ChEBI" id="CHEBI:29035"/>
    </cofactor>
</comment>
<keyword evidence="5" id="KW-0460">Magnesium</keyword>
<proteinExistence type="predicted"/>
<dbReference type="PANTHER" id="PTHR12992">
    <property type="entry name" value="NUDIX HYDROLASE"/>
    <property type="match status" value="1"/>
</dbReference>
<evidence type="ECO:0000256" key="2">
    <source>
        <dbReference type="ARBA" id="ARBA00001946"/>
    </source>
</evidence>
<dbReference type="InterPro" id="IPR000086">
    <property type="entry name" value="NUDIX_hydrolase_dom"/>
</dbReference>
<keyword evidence="4" id="KW-0378">Hydrolase</keyword>
<evidence type="ECO:0000313" key="8">
    <source>
        <dbReference type="EMBL" id="PLW17462.1"/>
    </source>
</evidence>
<dbReference type="GO" id="GO:0046872">
    <property type="term" value="F:metal ion binding"/>
    <property type="evidence" value="ECO:0007669"/>
    <property type="project" value="UniProtKB-KW"/>
</dbReference>
<reference evidence="8 9" key="1">
    <citation type="submission" date="2017-11" db="EMBL/GenBank/DDBJ databases">
        <title>De novo assembly and phasing of dikaryotic genomes from two isolates of Puccinia coronata f. sp. avenae, the causal agent of oat crown rust.</title>
        <authorList>
            <person name="Miller M.E."/>
            <person name="Zhang Y."/>
            <person name="Omidvar V."/>
            <person name="Sperschneider J."/>
            <person name="Schwessinger B."/>
            <person name="Raley C."/>
            <person name="Palmer J.M."/>
            <person name="Garnica D."/>
            <person name="Upadhyaya N."/>
            <person name="Rathjen J."/>
            <person name="Taylor J.M."/>
            <person name="Park R.F."/>
            <person name="Dodds P.N."/>
            <person name="Hirsch C.D."/>
            <person name="Kianian S.F."/>
            <person name="Figueroa M."/>
        </authorList>
    </citation>
    <scope>NUCLEOTIDE SEQUENCE [LARGE SCALE GENOMIC DNA]</scope>
    <source>
        <strain evidence="8">12NC29</strain>
    </source>
</reference>
<organism evidence="8 9">
    <name type="scientific">Puccinia coronata f. sp. avenae</name>
    <dbReference type="NCBI Taxonomy" id="200324"/>
    <lineage>
        <taxon>Eukaryota</taxon>
        <taxon>Fungi</taxon>
        <taxon>Dikarya</taxon>
        <taxon>Basidiomycota</taxon>
        <taxon>Pucciniomycotina</taxon>
        <taxon>Pucciniomycetes</taxon>
        <taxon>Pucciniales</taxon>
        <taxon>Pucciniaceae</taxon>
        <taxon>Puccinia</taxon>
    </lineage>
</organism>
<keyword evidence="9" id="KW-1185">Reference proteome</keyword>
<evidence type="ECO:0000256" key="3">
    <source>
        <dbReference type="ARBA" id="ARBA00022723"/>
    </source>
</evidence>
<dbReference type="Gene3D" id="3.90.79.10">
    <property type="entry name" value="Nucleoside Triphosphate Pyrophosphohydrolase"/>
    <property type="match status" value="1"/>
</dbReference>
<dbReference type="Pfam" id="PF00293">
    <property type="entry name" value="NUDIX"/>
    <property type="match status" value="1"/>
</dbReference>
<comment type="caution">
    <text evidence="8">The sequence shown here is derived from an EMBL/GenBank/DDBJ whole genome shotgun (WGS) entry which is preliminary data.</text>
</comment>
<dbReference type="OrthoDB" id="206213at2759"/>
<evidence type="ECO:0000256" key="6">
    <source>
        <dbReference type="ARBA" id="ARBA00023211"/>
    </source>
</evidence>
<comment type="cofactor">
    <cofactor evidence="2">
        <name>Mg(2+)</name>
        <dbReference type="ChEBI" id="CHEBI:18420"/>
    </cofactor>
</comment>
<evidence type="ECO:0000259" key="7">
    <source>
        <dbReference type="PROSITE" id="PS51462"/>
    </source>
</evidence>
<dbReference type="PROSITE" id="PS51462">
    <property type="entry name" value="NUDIX"/>
    <property type="match status" value="1"/>
</dbReference>
<evidence type="ECO:0000256" key="5">
    <source>
        <dbReference type="ARBA" id="ARBA00022842"/>
    </source>
</evidence>
<dbReference type="InterPro" id="IPR015797">
    <property type="entry name" value="NUDIX_hydrolase-like_dom_sf"/>
</dbReference>
<keyword evidence="3" id="KW-0479">Metal-binding</keyword>
<dbReference type="CDD" id="cd03426">
    <property type="entry name" value="NUDIX_CoAse_Nudt7"/>
    <property type="match status" value="1"/>
</dbReference>
<dbReference type="InterPro" id="IPR045121">
    <property type="entry name" value="CoAse"/>
</dbReference>
<dbReference type="Proteomes" id="UP000235388">
    <property type="component" value="Unassembled WGS sequence"/>
</dbReference>
<accession>A0A2N5SW48</accession>
<gene>
    <name evidence="8" type="ORF">PCANC_14818</name>
</gene>
<keyword evidence="6" id="KW-0464">Manganese</keyword>
<name>A0A2N5SW48_9BASI</name>
<dbReference type="EMBL" id="PGCJ01000849">
    <property type="protein sequence ID" value="PLW17462.1"/>
    <property type="molecule type" value="Genomic_DNA"/>
</dbReference>
<dbReference type="PANTHER" id="PTHR12992:SF24">
    <property type="entry name" value="PEROXISOMAL COENZYME A DIPHOSPHATASE NUDT7"/>
    <property type="match status" value="1"/>
</dbReference>
<feature type="domain" description="Nudix hydrolase" evidence="7">
    <location>
        <begin position="62"/>
        <end position="240"/>
    </location>
</feature>